<evidence type="ECO:0000259" key="4">
    <source>
        <dbReference type="Pfam" id="PF07859"/>
    </source>
</evidence>
<accession>A0A846MTK1</accession>
<dbReference type="Pfam" id="PF07859">
    <property type="entry name" value="Abhydrolase_3"/>
    <property type="match status" value="1"/>
</dbReference>
<dbReference type="InterPro" id="IPR029058">
    <property type="entry name" value="AB_hydrolase_fold"/>
</dbReference>
<keyword evidence="3" id="KW-0732">Signal</keyword>
<feature type="domain" description="Alpha/beta hydrolase fold-3" evidence="4">
    <location>
        <begin position="123"/>
        <end position="332"/>
    </location>
</feature>
<comment type="caution">
    <text evidence="5">The sequence shown here is derived from an EMBL/GenBank/DDBJ whole genome shotgun (WGS) entry which is preliminary data.</text>
</comment>
<evidence type="ECO:0000256" key="2">
    <source>
        <dbReference type="ARBA" id="ARBA00022801"/>
    </source>
</evidence>
<keyword evidence="6" id="KW-1185">Reference proteome</keyword>
<evidence type="ECO:0000313" key="5">
    <source>
        <dbReference type="EMBL" id="NIK86764.1"/>
    </source>
</evidence>
<dbReference type="SUPFAM" id="SSF53474">
    <property type="entry name" value="alpha/beta-Hydrolases"/>
    <property type="match status" value="1"/>
</dbReference>
<dbReference type="InterPro" id="IPR050300">
    <property type="entry name" value="GDXG_lipolytic_enzyme"/>
</dbReference>
<dbReference type="Proteomes" id="UP000570514">
    <property type="component" value="Unassembled WGS sequence"/>
</dbReference>
<dbReference type="PANTHER" id="PTHR48081">
    <property type="entry name" value="AB HYDROLASE SUPERFAMILY PROTEIN C4A8.06C"/>
    <property type="match status" value="1"/>
</dbReference>
<evidence type="ECO:0000313" key="6">
    <source>
        <dbReference type="Proteomes" id="UP000570514"/>
    </source>
</evidence>
<sequence>MQAKWIALSAAAMISAAAAADGPPPNPIQVDPDGTVHVPAMTIPVSEYLSPEGKAYLAEHLNVIRRPEMLLQPDGVPPFLAGYLKRQQELFPVDRQETSIGGVHAYVYTPKGGVAPKNAKRVLINLHGGGFHECWPGCAQLESIPLAALSGTKVVTLDYRQGPKYEFPAASEDVAAAYKELLKTYKPENIGIYGCSAGGMLTGMSLAWFQSHGLPRPGAAGIFCAGLRMSAGFGGDANYISMPAGEGNMPFPPPKPGAPRSALGYFAHADINDPLVSPAVSQDVLAKFPPTLMITATRGFELSSAVYTHSRLVKAGVDADLHVYEGLFHGFFYNPDVPESRDAYDVMVKFFDRHLGR</sequence>
<feature type="chain" id="PRO_5032433826" evidence="3">
    <location>
        <begin position="21"/>
        <end position="357"/>
    </location>
</feature>
<evidence type="ECO:0000256" key="3">
    <source>
        <dbReference type="SAM" id="SignalP"/>
    </source>
</evidence>
<feature type="signal peptide" evidence="3">
    <location>
        <begin position="1"/>
        <end position="20"/>
    </location>
</feature>
<evidence type="ECO:0000256" key="1">
    <source>
        <dbReference type="ARBA" id="ARBA00010515"/>
    </source>
</evidence>
<proteinExistence type="inferred from homology"/>
<dbReference type="EMBL" id="JAASRM010000001">
    <property type="protein sequence ID" value="NIK86764.1"/>
    <property type="molecule type" value="Genomic_DNA"/>
</dbReference>
<dbReference type="PANTHER" id="PTHR48081:SF30">
    <property type="entry name" value="ACETYL-HYDROLASE LIPR-RELATED"/>
    <property type="match status" value="1"/>
</dbReference>
<keyword evidence="2" id="KW-0378">Hydrolase</keyword>
<dbReference type="Gene3D" id="3.40.50.1820">
    <property type="entry name" value="alpha/beta hydrolase"/>
    <property type="match status" value="1"/>
</dbReference>
<comment type="similarity">
    <text evidence="1">Belongs to the 'GDXG' lipolytic enzyme family.</text>
</comment>
<dbReference type="GO" id="GO:0004806">
    <property type="term" value="F:triacylglycerol lipase activity"/>
    <property type="evidence" value="ECO:0007669"/>
    <property type="project" value="TreeGrafter"/>
</dbReference>
<reference evidence="5 6" key="1">
    <citation type="submission" date="2020-03" db="EMBL/GenBank/DDBJ databases">
        <title>Genomic Encyclopedia of Type Strains, Phase IV (KMG-IV): sequencing the most valuable type-strain genomes for metagenomic binning, comparative biology and taxonomic classification.</title>
        <authorList>
            <person name="Goeker M."/>
        </authorList>
    </citation>
    <scope>NUCLEOTIDE SEQUENCE [LARGE SCALE GENOMIC DNA]</scope>
    <source>
        <strain evidence="5 6">DSM 19867</strain>
    </source>
</reference>
<dbReference type="InterPro" id="IPR013094">
    <property type="entry name" value="AB_hydrolase_3"/>
</dbReference>
<dbReference type="RefSeq" id="WP_167079772.1">
    <property type="nucleotide sequence ID" value="NZ_BAAADC010000001.1"/>
</dbReference>
<protein>
    <submittedName>
        <fullName evidence="5">Acetyl esterase/lipase</fullName>
    </submittedName>
</protein>
<organism evidence="5 6">
    <name type="scientific">Rhizomicrobium palustre</name>
    <dbReference type="NCBI Taxonomy" id="189966"/>
    <lineage>
        <taxon>Bacteria</taxon>
        <taxon>Pseudomonadati</taxon>
        <taxon>Pseudomonadota</taxon>
        <taxon>Alphaproteobacteria</taxon>
        <taxon>Micropepsales</taxon>
        <taxon>Micropepsaceae</taxon>
        <taxon>Rhizomicrobium</taxon>
    </lineage>
</organism>
<name>A0A846MTK1_9PROT</name>
<gene>
    <name evidence="5" type="ORF">FHS83_000082</name>
</gene>
<dbReference type="AlphaFoldDB" id="A0A846MTK1"/>